<dbReference type="RefSeq" id="YP_009055995.1">
    <property type="nucleotide sequence ID" value="NC_024788.1"/>
</dbReference>
<evidence type="ECO:0000313" key="1">
    <source>
        <dbReference type="EMBL" id="AIF72106.1"/>
    </source>
</evidence>
<proteinExistence type="predicted"/>
<protein>
    <submittedName>
        <fullName evidence="1">Uncharacterized protein</fullName>
    </submittedName>
</protein>
<evidence type="ECO:0000313" key="2">
    <source>
        <dbReference type="Proteomes" id="UP000028561"/>
    </source>
</evidence>
<reference evidence="2" key="1">
    <citation type="submission" date="2014-09" db="EMBL/GenBank/DDBJ databases">
        <title>Genomic characterization and comparison of seven Myoviridae bacteriophage infecting Bacillus thuringiensis.</title>
        <authorList>
            <person name="Sauder A.B."/>
            <person name="McKenzie Q.R."/>
            <person name="Temple L.M."/>
            <person name="Alexis B.K."/>
            <person name="Al-Atrache Z."/>
            <person name="Lewis L.O."/>
            <person name="Loesser-Casey K.E."/>
            <person name="Mitchell K.J."/>
        </authorList>
    </citation>
    <scope>NUCLEOTIDE SEQUENCE [LARGE SCALE GENOMIC DNA]</scope>
</reference>
<sequence length="170" mass="19473">MIQLKNRKPAIIGLVVVGLFTGYHTFFGKAKTVTNVASMPYTEMDKRANQYQIDELKYEKNKADFIEILDYLVSFENMGYFNMKWDIPDKYTVVLSLDIDNAARVHNGTAVQVYEIVRANKDNFGYYLQAFNNTFHNGKAKEGDLTLIITNKQGKEIARTQKLLESGARQ</sequence>
<dbReference type="GeneID" id="20283217"/>
<organism evidence="1 2">
    <name type="scientific">Bacillus phage Riley</name>
    <dbReference type="NCBI Taxonomy" id="1486662"/>
    <lineage>
        <taxon>Viruses</taxon>
        <taxon>Duplodnaviria</taxon>
        <taxon>Heunggongvirae</taxon>
        <taxon>Uroviricota</taxon>
        <taxon>Caudoviricetes</taxon>
        <taxon>Herelleviridae</taxon>
        <taxon>Bastillevirinae</taxon>
        <taxon>Bequatrovirus</taxon>
        <taxon>Bequatrovirus riley</taxon>
    </lineage>
</organism>
<dbReference type="Proteomes" id="UP000028561">
    <property type="component" value="Segment"/>
</dbReference>
<name>A0A075M4T1_9CAUD</name>
<reference evidence="1 2" key="2">
    <citation type="journal article" date="2016" name="Virology (Lond)">
        <title>Genomic characterization and comparison of seven Myoviridae bacteriophage infecting Bacillus thuringiensis.</title>
        <authorList>
            <person name="Sauder A.B."/>
            <person name="Quinn M.R."/>
            <person name="Brouillette A."/>
            <person name="Caruso S."/>
            <person name="Cresawn S."/>
            <person name="Erill I."/>
            <person name="Lewis L."/>
            <person name="Loesser-Casey K."/>
            <person name="Pate M."/>
            <person name="Scott C."/>
            <person name="Stockwell S."/>
            <person name="Temple L."/>
        </authorList>
    </citation>
    <scope>NUCLEOTIDE SEQUENCE [LARGE SCALE GENOMIC DNA]</scope>
</reference>
<keyword evidence="2" id="KW-1185">Reference proteome</keyword>
<dbReference type="KEGG" id="vg:20283217"/>
<dbReference type="EMBL" id="KJ489402">
    <property type="protein sequence ID" value="AIF72106.1"/>
    <property type="molecule type" value="Genomic_DNA"/>
</dbReference>
<accession>A0A075M4T1</accession>